<dbReference type="PIRSF" id="PIRSF000190">
    <property type="entry name" value="Pyd_amn-ph_oxd"/>
    <property type="match status" value="1"/>
</dbReference>
<dbReference type="Pfam" id="PF10590">
    <property type="entry name" value="PNP_phzG_C"/>
    <property type="match status" value="1"/>
</dbReference>
<evidence type="ECO:0000313" key="8">
    <source>
        <dbReference type="EMBL" id="GAA4317690.1"/>
    </source>
</evidence>
<feature type="binding site" evidence="5">
    <location>
        <position position="128"/>
    </location>
    <ligand>
        <name>substrate</name>
    </ligand>
</feature>
<dbReference type="SUPFAM" id="SSF50475">
    <property type="entry name" value="FMN-binding split barrel"/>
    <property type="match status" value="1"/>
</dbReference>
<name>A0ABP8G5G5_9BACT</name>
<comment type="catalytic activity">
    <reaction evidence="5">
        <text>pyridoxamine 5'-phosphate + O2 + H2O = pyridoxal 5'-phosphate + H2O2 + NH4(+)</text>
        <dbReference type="Rhea" id="RHEA:15817"/>
        <dbReference type="ChEBI" id="CHEBI:15377"/>
        <dbReference type="ChEBI" id="CHEBI:15379"/>
        <dbReference type="ChEBI" id="CHEBI:16240"/>
        <dbReference type="ChEBI" id="CHEBI:28938"/>
        <dbReference type="ChEBI" id="CHEBI:58451"/>
        <dbReference type="ChEBI" id="CHEBI:597326"/>
        <dbReference type="EC" id="1.4.3.5"/>
    </reaction>
</comment>
<dbReference type="InterPro" id="IPR019576">
    <property type="entry name" value="Pyridoxamine_oxidase_dimer_C"/>
</dbReference>
<comment type="function">
    <text evidence="5">Catalyzes the oxidation of either pyridoxine 5'-phosphate (PNP) or pyridoxamine 5'-phosphate (PMP) into pyridoxal 5'-phosphate (PLP).</text>
</comment>
<feature type="binding site" evidence="5">
    <location>
        <position position="67"/>
    </location>
    <ligand>
        <name>substrate</name>
    </ligand>
</feature>
<keyword evidence="3 5" id="KW-0288">FMN</keyword>
<keyword evidence="9" id="KW-1185">Reference proteome</keyword>
<feature type="binding site" evidence="5">
    <location>
        <begin position="141"/>
        <end position="142"/>
    </location>
    <ligand>
        <name>FMN</name>
        <dbReference type="ChEBI" id="CHEBI:58210"/>
    </ligand>
</feature>
<dbReference type="InterPro" id="IPR019740">
    <property type="entry name" value="Pyridox_Oxase_CS"/>
</dbReference>
<feature type="binding site" evidence="5">
    <location>
        <position position="196"/>
    </location>
    <ligand>
        <name>FMN</name>
        <dbReference type="ChEBI" id="CHEBI:58210"/>
    </ligand>
</feature>
<feature type="binding site" evidence="5">
    <location>
        <begin position="192"/>
        <end position="194"/>
    </location>
    <ligand>
        <name>substrate</name>
    </ligand>
</feature>
<keyword evidence="5" id="KW-0664">Pyridoxine biosynthesis</keyword>
<dbReference type="Gene3D" id="2.30.110.10">
    <property type="entry name" value="Electron Transport, Fmn-binding Protein, Chain A"/>
    <property type="match status" value="1"/>
</dbReference>
<comment type="cofactor">
    <cofactor evidence="5">
        <name>FMN</name>
        <dbReference type="ChEBI" id="CHEBI:58210"/>
    </cofactor>
    <text evidence="5">Binds 1 FMN per subunit.</text>
</comment>
<feature type="domain" description="Pyridoxamine 5'-phosphate oxidase N-terminal" evidence="6">
    <location>
        <begin position="36"/>
        <end position="159"/>
    </location>
</feature>
<dbReference type="NCBIfam" id="TIGR00558">
    <property type="entry name" value="pdxH"/>
    <property type="match status" value="1"/>
</dbReference>
<evidence type="ECO:0000259" key="7">
    <source>
        <dbReference type="Pfam" id="PF10590"/>
    </source>
</evidence>
<feature type="binding site" evidence="5">
    <location>
        <position position="132"/>
    </location>
    <ligand>
        <name>substrate</name>
    </ligand>
</feature>
<feature type="binding site" evidence="5">
    <location>
        <begin position="62"/>
        <end position="67"/>
    </location>
    <ligand>
        <name>FMN</name>
        <dbReference type="ChEBI" id="CHEBI:58210"/>
    </ligand>
</feature>
<feature type="binding site" evidence="5">
    <location>
        <position position="124"/>
    </location>
    <ligand>
        <name>substrate</name>
    </ligand>
</feature>
<evidence type="ECO:0000256" key="1">
    <source>
        <dbReference type="ARBA" id="ARBA00007301"/>
    </source>
</evidence>
<proteinExistence type="inferred from homology"/>
<dbReference type="Pfam" id="PF01243">
    <property type="entry name" value="PNPOx_N"/>
    <property type="match status" value="1"/>
</dbReference>
<evidence type="ECO:0000256" key="4">
    <source>
        <dbReference type="ARBA" id="ARBA00023002"/>
    </source>
</evidence>
<dbReference type="HAMAP" id="MF_01629">
    <property type="entry name" value="PdxH"/>
    <property type="match status" value="1"/>
</dbReference>
<dbReference type="NCBIfam" id="NF004231">
    <property type="entry name" value="PRK05679.1"/>
    <property type="match status" value="1"/>
</dbReference>
<dbReference type="InterPro" id="IPR000659">
    <property type="entry name" value="Pyridox_Oxase"/>
</dbReference>
<dbReference type="InterPro" id="IPR012349">
    <property type="entry name" value="Split_barrel_FMN-bd"/>
</dbReference>
<protein>
    <recommendedName>
        <fullName evidence="5">Pyridoxine/pyridoxamine 5'-phosphate oxidase</fullName>
        <ecNumber evidence="5">1.4.3.5</ecNumber>
    </recommendedName>
    <alternativeName>
        <fullName evidence="5">PNP/PMP oxidase</fullName>
        <shortName evidence="5">PNPOx</shortName>
    </alternativeName>
    <alternativeName>
        <fullName evidence="5">Pyridoxal 5'-phosphate synthase</fullName>
    </alternativeName>
</protein>
<dbReference type="InterPro" id="IPR011576">
    <property type="entry name" value="Pyridox_Oxase_N"/>
</dbReference>
<dbReference type="PANTHER" id="PTHR10851:SF0">
    <property type="entry name" value="PYRIDOXINE-5'-PHOSPHATE OXIDASE"/>
    <property type="match status" value="1"/>
</dbReference>
<feature type="binding site" evidence="5">
    <location>
        <position position="186"/>
    </location>
    <ligand>
        <name>FMN</name>
        <dbReference type="ChEBI" id="CHEBI:58210"/>
    </ligand>
</feature>
<dbReference type="EC" id="1.4.3.5" evidence="5"/>
<dbReference type="PANTHER" id="PTHR10851">
    <property type="entry name" value="PYRIDOXINE-5-PHOSPHATE OXIDASE"/>
    <property type="match status" value="1"/>
</dbReference>
<keyword evidence="4 5" id="KW-0560">Oxidoreductase</keyword>
<evidence type="ECO:0000256" key="5">
    <source>
        <dbReference type="HAMAP-Rule" id="MF_01629"/>
    </source>
</evidence>
<keyword evidence="2 5" id="KW-0285">Flavoprotein</keyword>
<feature type="binding site" evidence="5">
    <location>
        <position position="83"/>
    </location>
    <ligand>
        <name>FMN</name>
        <dbReference type="ChEBI" id="CHEBI:58210"/>
    </ligand>
</feature>
<comment type="pathway">
    <text evidence="5">Cofactor metabolism; pyridoxal 5'-phosphate salvage; pyridoxal 5'-phosphate from pyridoxine 5'-phosphate: step 1/1.</text>
</comment>
<comment type="caution">
    <text evidence="8">The sequence shown here is derived from an EMBL/GenBank/DDBJ whole genome shotgun (WGS) entry which is preliminary data.</text>
</comment>
<comment type="subunit">
    <text evidence="5">Homodimer.</text>
</comment>
<feature type="domain" description="Pyridoxine 5'-phosphate oxidase dimerisation C-terminal" evidence="7">
    <location>
        <begin position="173"/>
        <end position="214"/>
    </location>
</feature>
<gene>
    <name evidence="5 8" type="primary">pdxH</name>
    <name evidence="8" type="ORF">GCM10023143_29910</name>
</gene>
<feature type="binding site" evidence="5">
    <location>
        <position position="106"/>
    </location>
    <ligand>
        <name>FMN</name>
        <dbReference type="ChEBI" id="CHEBI:58210"/>
    </ligand>
</feature>
<accession>A0ABP8G5G5</accession>
<organism evidence="8 9">
    <name type="scientific">Compostibacter hankyongensis</name>
    <dbReference type="NCBI Taxonomy" id="1007089"/>
    <lineage>
        <taxon>Bacteria</taxon>
        <taxon>Pseudomonadati</taxon>
        <taxon>Bacteroidota</taxon>
        <taxon>Chitinophagia</taxon>
        <taxon>Chitinophagales</taxon>
        <taxon>Chitinophagaceae</taxon>
        <taxon>Compostibacter</taxon>
    </lineage>
</organism>
<reference evidence="9" key="1">
    <citation type="journal article" date="2019" name="Int. J. Syst. Evol. Microbiol.">
        <title>The Global Catalogue of Microorganisms (GCM) 10K type strain sequencing project: providing services to taxonomists for standard genome sequencing and annotation.</title>
        <authorList>
            <consortium name="The Broad Institute Genomics Platform"/>
            <consortium name="The Broad Institute Genome Sequencing Center for Infectious Disease"/>
            <person name="Wu L."/>
            <person name="Ma J."/>
        </authorList>
    </citation>
    <scope>NUCLEOTIDE SEQUENCE [LARGE SCALE GENOMIC DNA]</scope>
    <source>
        <strain evidence="9">JCM 17664</strain>
    </source>
</reference>
<dbReference type="RefSeq" id="WP_344980779.1">
    <property type="nucleotide sequence ID" value="NZ_BAABFN010000020.1"/>
</dbReference>
<evidence type="ECO:0000256" key="3">
    <source>
        <dbReference type="ARBA" id="ARBA00022643"/>
    </source>
</evidence>
<sequence length="214" mass="24774">MKSPVADIRTDYRLTALSEQDALANPVQQFEKWFNEALEVGVAEPNAMTLATSTADGYPSARIVLLKGFDKKGFYFYTNYESRKARQIADNPRGALVFFWRELERQVRIEGILEKTTPEQNEAYYQRRPEGSRISAWASPQSSVIPDRAFLEQATAEVAARFSQSPLRCPAFWGGYCLHPEAIEFWQGRAHRLHDRLRYTRQPSRRWKKERLAP</sequence>
<evidence type="ECO:0000259" key="6">
    <source>
        <dbReference type="Pfam" id="PF01243"/>
    </source>
</evidence>
<dbReference type="Proteomes" id="UP001501207">
    <property type="component" value="Unassembled WGS sequence"/>
</dbReference>
<comment type="similarity">
    <text evidence="1 5">Belongs to the pyridoxamine 5'-phosphate oxidase family.</text>
</comment>
<evidence type="ECO:0000313" key="9">
    <source>
        <dbReference type="Proteomes" id="UP001501207"/>
    </source>
</evidence>
<feature type="binding site" evidence="5">
    <location>
        <position position="84"/>
    </location>
    <ligand>
        <name>FMN</name>
        <dbReference type="ChEBI" id="CHEBI:58210"/>
    </ligand>
</feature>
<dbReference type="PROSITE" id="PS01064">
    <property type="entry name" value="PYRIDOX_OXIDASE"/>
    <property type="match status" value="1"/>
</dbReference>
<comment type="catalytic activity">
    <reaction evidence="5">
        <text>pyridoxine 5'-phosphate + O2 = pyridoxal 5'-phosphate + H2O2</text>
        <dbReference type="Rhea" id="RHEA:15149"/>
        <dbReference type="ChEBI" id="CHEBI:15379"/>
        <dbReference type="ChEBI" id="CHEBI:16240"/>
        <dbReference type="ChEBI" id="CHEBI:58589"/>
        <dbReference type="ChEBI" id="CHEBI:597326"/>
        <dbReference type="EC" id="1.4.3.5"/>
    </reaction>
</comment>
<comment type="pathway">
    <text evidence="5">Cofactor metabolism; pyridoxal 5'-phosphate salvage; pyridoxal 5'-phosphate from pyridoxamine 5'-phosphate: step 1/1.</text>
</comment>
<dbReference type="EMBL" id="BAABFN010000020">
    <property type="protein sequence ID" value="GAA4317690.1"/>
    <property type="molecule type" value="Genomic_DNA"/>
</dbReference>
<feature type="binding site" evidence="5">
    <location>
        <begin position="77"/>
        <end position="78"/>
    </location>
    <ligand>
        <name>FMN</name>
        <dbReference type="ChEBI" id="CHEBI:58210"/>
    </ligand>
</feature>
<evidence type="ECO:0000256" key="2">
    <source>
        <dbReference type="ARBA" id="ARBA00022630"/>
    </source>
</evidence>